<keyword evidence="1" id="KW-1133">Transmembrane helix</keyword>
<dbReference type="InterPro" id="IPR052712">
    <property type="entry name" value="Acid_resist_chaperone_HdeD"/>
</dbReference>
<dbReference type="EMBL" id="CADCXN010000001">
    <property type="protein sequence ID" value="CAA9889216.1"/>
    <property type="molecule type" value="Genomic_DNA"/>
</dbReference>
<feature type="transmembrane region" description="Helical" evidence="1">
    <location>
        <begin position="166"/>
        <end position="190"/>
    </location>
</feature>
<feature type="transmembrane region" description="Helical" evidence="1">
    <location>
        <begin position="84"/>
        <end position="101"/>
    </location>
</feature>
<feature type="transmembrane region" description="Helical" evidence="1">
    <location>
        <begin position="24"/>
        <end position="47"/>
    </location>
</feature>
<sequence>MKTENTYDESFRTESVLEELPRQWGWLLALGILMVVLGTLGMGMAFYVTLASVLVYGGILLGAGLLQLWHSLKAKETTWSGRTQQFVVALFYLAIAALIIWDPLAASAGLTLFLGALLAGIGVVRIIDALRYRRSGWQWAWTLIAGILNLILAAIILFSWPFSGLWVIGLFISIEMIINGWLLIFVALTVRKKGHQAAGSTS</sequence>
<dbReference type="GO" id="GO:0005886">
    <property type="term" value="C:plasma membrane"/>
    <property type="evidence" value="ECO:0007669"/>
    <property type="project" value="TreeGrafter"/>
</dbReference>
<gene>
    <name evidence="2" type="ORF">METHB2_10070</name>
</gene>
<keyword evidence="3" id="KW-1185">Reference proteome</keyword>
<feature type="transmembrane region" description="Helical" evidence="1">
    <location>
        <begin position="107"/>
        <end position="127"/>
    </location>
</feature>
<dbReference type="InterPro" id="IPR005325">
    <property type="entry name" value="DUF308_memb"/>
</dbReference>
<dbReference type="Pfam" id="PF03729">
    <property type="entry name" value="DUF308"/>
    <property type="match status" value="2"/>
</dbReference>
<evidence type="ECO:0000313" key="3">
    <source>
        <dbReference type="Proteomes" id="UP000494216"/>
    </source>
</evidence>
<dbReference type="PANTHER" id="PTHR34989:SF1">
    <property type="entry name" value="PROTEIN HDED"/>
    <property type="match status" value="1"/>
</dbReference>
<feature type="transmembrane region" description="Helical" evidence="1">
    <location>
        <begin position="53"/>
        <end position="72"/>
    </location>
</feature>
<name>A0A8S0WLH2_9GAMM</name>
<protein>
    <recommendedName>
        <fullName evidence="4">HdeD family acid-resistance protein</fullName>
    </recommendedName>
</protein>
<accession>A0A8S0WLH2</accession>
<keyword evidence="1" id="KW-0472">Membrane</keyword>
<organism evidence="2 3">
    <name type="scientific">Candidatus Methylobacter favarea</name>
    <dbReference type="NCBI Taxonomy" id="2707345"/>
    <lineage>
        <taxon>Bacteria</taxon>
        <taxon>Pseudomonadati</taxon>
        <taxon>Pseudomonadota</taxon>
        <taxon>Gammaproteobacteria</taxon>
        <taxon>Methylococcales</taxon>
        <taxon>Methylococcaceae</taxon>
        <taxon>Methylobacter</taxon>
    </lineage>
</organism>
<comment type="caution">
    <text evidence="2">The sequence shown here is derived from an EMBL/GenBank/DDBJ whole genome shotgun (WGS) entry which is preliminary data.</text>
</comment>
<evidence type="ECO:0000313" key="2">
    <source>
        <dbReference type="EMBL" id="CAA9889216.1"/>
    </source>
</evidence>
<evidence type="ECO:0008006" key="4">
    <source>
        <dbReference type="Google" id="ProtNLM"/>
    </source>
</evidence>
<dbReference type="RefSeq" id="WP_174624258.1">
    <property type="nucleotide sequence ID" value="NZ_CADCXN010000001.1"/>
</dbReference>
<evidence type="ECO:0000256" key="1">
    <source>
        <dbReference type="SAM" id="Phobius"/>
    </source>
</evidence>
<proteinExistence type="predicted"/>
<dbReference type="AlphaFoldDB" id="A0A8S0WLH2"/>
<dbReference type="Proteomes" id="UP000494216">
    <property type="component" value="Unassembled WGS sequence"/>
</dbReference>
<reference evidence="2 3" key="1">
    <citation type="submission" date="2020-02" db="EMBL/GenBank/DDBJ databases">
        <authorList>
            <person name="Hogendoorn C."/>
        </authorList>
    </citation>
    <scope>NUCLEOTIDE SEQUENCE [LARGE SCALE GENOMIC DNA]</scope>
    <source>
        <strain evidence="2">METHB21</strain>
    </source>
</reference>
<feature type="transmembrane region" description="Helical" evidence="1">
    <location>
        <begin position="139"/>
        <end position="160"/>
    </location>
</feature>
<keyword evidence="1" id="KW-0812">Transmembrane</keyword>
<dbReference type="PANTHER" id="PTHR34989">
    <property type="entry name" value="PROTEIN HDED"/>
    <property type="match status" value="1"/>
</dbReference>